<evidence type="ECO:0000313" key="1">
    <source>
        <dbReference type="EMBL" id="KAJ8619091.1"/>
    </source>
</evidence>
<dbReference type="Proteomes" id="UP001234297">
    <property type="component" value="Chromosome 4"/>
</dbReference>
<protein>
    <submittedName>
        <fullName evidence="1">Uncharacterized protein</fullName>
    </submittedName>
</protein>
<evidence type="ECO:0000313" key="2">
    <source>
        <dbReference type="Proteomes" id="UP001234297"/>
    </source>
</evidence>
<comment type="caution">
    <text evidence="1">The sequence shown here is derived from an EMBL/GenBank/DDBJ whole genome shotgun (WGS) entry which is preliminary data.</text>
</comment>
<keyword evidence="2" id="KW-1185">Reference proteome</keyword>
<sequence length="156" mass="17473">MAQVDKGEQTKPETKIDNRLQLAAPRSFRPTIPTWAWVLGSVATLTLPFWAKWTRIFFKLGGAVEKVVENAAEAVENAAEMAEKVLEEVANELPMDGQLKDVILLAECATKEIAKDAELAITFVHKVEGFIKQEEEMPKTPHTDQEQPERKEAKDS</sequence>
<organism evidence="1 2">
    <name type="scientific">Persea americana</name>
    <name type="common">Avocado</name>
    <dbReference type="NCBI Taxonomy" id="3435"/>
    <lineage>
        <taxon>Eukaryota</taxon>
        <taxon>Viridiplantae</taxon>
        <taxon>Streptophyta</taxon>
        <taxon>Embryophyta</taxon>
        <taxon>Tracheophyta</taxon>
        <taxon>Spermatophyta</taxon>
        <taxon>Magnoliopsida</taxon>
        <taxon>Magnoliidae</taxon>
        <taxon>Laurales</taxon>
        <taxon>Lauraceae</taxon>
        <taxon>Persea</taxon>
    </lineage>
</organism>
<name>A0ACC2KDB8_PERAE</name>
<reference evidence="1 2" key="1">
    <citation type="journal article" date="2022" name="Hortic Res">
        <title>A haplotype resolved chromosomal level avocado genome allows analysis of novel avocado genes.</title>
        <authorList>
            <person name="Nath O."/>
            <person name="Fletcher S.J."/>
            <person name="Hayward A."/>
            <person name="Shaw L.M."/>
            <person name="Masouleh A.K."/>
            <person name="Furtado A."/>
            <person name="Henry R.J."/>
            <person name="Mitter N."/>
        </authorList>
    </citation>
    <scope>NUCLEOTIDE SEQUENCE [LARGE SCALE GENOMIC DNA]</scope>
    <source>
        <strain evidence="2">cv. Hass</strain>
    </source>
</reference>
<dbReference type="EMBL" id="CM056812">
    <property type="protein sequence ID" value="KAJ8619091.1"/>
    <property type="molecule type" value="Genomic_DNA"/>
</dbReference>
<proteinExistence type="predicted"/>
<gene>
    <name evidence="1" type="ORF">MRB53_015277</name>
</gene>
<accession>A0ACC2KDB8</accession>